<gene>
    <name evidence="2" type="ORF">EV695_1565</name>
</gene>
<feature type="domain" description="START" evidence="1">
    <location>
        <begin position="11"/>
        <end position="194"/>
    </location>
</feature>
<evidence type="ECO:0000313" key="3">
    <source>
        <dbReference type="Proteomes" id="UP000294887"/>
    </source>
</evidence>
<comment type="caution">
    <text evidence="2">The sequence shown here is derived from an EMBL/GenBank/DDBJ whole genome shotgun (WGS) entry which is preliminary data.</text>
</comment>
<evidence type="ECO:0000313" key="2">
    <source>
        <dbReference type="EMBL" id="TCJ87063.1"/>
    </source>
</evidence>
<dbReference type="SUPFAM" id="SSF55961">
    <property type="entry name" value="Bet v1-like"/>
    <property type="match status" value="1"/>
</dbReference>
<dbReference type="GO" id="GO:0005737">
    <property type="term" value="C:cytoplasm"/>
    <property type="evidence" value="ECO:0007669"/>
    <property type="project" value="UniProtKB-ARBA"/>
</dbReference>
<dbReference type="CDD" id="cd08876">
    <property type="entry name" value="START_1"/>
    <property type="match status" value="1"/>
</dbReference>
<dbReference type="Pfam" id="PF01852">
    <property type="entry name" value="START"/>
    <property type="match status" value="1"/>
</dbReference>
<dbReference type="PIRSF" id="PIRSF039033">
    <property type="entry name" value="START_dom"/>
    <property type="match status" value="1"/>
</dbReference>
<dbReference type="PANTHER" id="PTHR19308:SF14">
    <property type="entry name" value="START DOMAIN-CONTAINING PROTEIN"/>
    <property type="match status" value="1"/>
</dbReference>
<organism evidence="2 3">
    <name type="scientific">Cocleimonas flava</name>
    <dbReference type="NCBI Taxonomy" id="634765"/>
    <lineage>
        <taxon>Bacteria</taxon>
        <taxon>Pseudomonadati</taxon>
        <taxon>Pseudomonadota</taxon>
        <taxon>Gammaproteobacteria</taxon>
        <taxon>Thiotrichales</taxon>
        <taxon>Thiotrichaceae</taxon>
        <taxon>Cocleimonas</taxon>
    </lineage>
</organism>
<dbReference type="RefSeq" id="WP_165874650.1">
    <property type="nucleotide sequence ID" value="NZ_BAAAFU010000004.1"/>
</dbReference>
<dbReference type="InterPro" id="IPR051213">
    <property type="entry name" value="START_lipid_transfer"/>
</dbReference>
<reference evidence="2 3" key="1">
    <citation type="submission" date="2019-03" db="EMBL/GenBank/DDBJ databases">
        <title>Genomic Encyclopedia of Type Strains, Phase IV (KMG-IV): sequencing the most valuable type-strain genomes for metagenomic binning, comparative biology and taxonomic classification.</title>
        <authorList>
            <person name="Goeker M."/>
        </authorList>
    </citation>
    <scope>NUCLEOTIDE SEQUENCE [LARGE SCALE GENOMIC DNA]</scope>
    <source>
        <strain evidence="2 3">DSM 24830</strain>
    </source>
</reference>
<dbReference type="Gene3D" id="3.30.530.20">
    <property type="match status" value="1"/>
</dbReference>
<dbReference type="Proteomes" id="UP000294887">
    <property type="component" value="Unassembled WGS sequence"/>
</dbReference>
<sequence>MFISTPIFGVENPWLLEKEEDNIDVYIAKVKGSAIKTFRGVVTVDSSLHSVLSVIADAPSYPRWLYHCKSAKMVKFVSYNEVVSHVVTDMPWPFVDRDSIIQSIKTQNPSTKTVTIRISEKPGMIGKISNTIRVTNINGLWVLTPLHNGRLNILFQMSVDPGGSIPNWLVNSMLVDIPFYTLQNLRRVAKESQYQ</sequence>
<name>A0A4R1EZY1_9GAMM</name>
<dbReference type="InterPro" id="IPR028347">
    <property type="entry name" value="START_dom_prot"/>
</dbReference>
<accession>A0A4R1EZY1</accession>
<dbReference type="InterPro" id="IPR002913">
    <property type="entry name" value="START_lipid-bd_dom"/>
</dbReference>
<dbReference type="GO" id="GO:0008289">
    <property type="term" value="F:lipid binding"/>
    <property type="evidence" value="ECO:0007669"/>
    <property type="project" value="InterPro"/>
</dbReference>
<dbReference type="PROSITE" id="PS50848">
    <property type="entry name" value="START"/>
    <property type="match status" value="1"/>
</dbReference>
<keyword evidence="3" id="KW-1185">Reference proteome</keyword>
<dbReference type="AlphaFoldDB" id="A0A4R1EZY1"/>
<proteinExistence type="predicted"/>
<dbReference type="PANTHER" id="PTHR19308">
    <property type="entry name" value="PHOSPHATIDYLCHOLINE TRANSFER PROTEIN"/>
    <property type="match status" value="1"/>
</dbReference>
<protein>
    <submittedName>
        <fullName evidence="2">START domain-containing protein</fullName>
    </submittedName>
</protein>
<evidence type="ECO:0000259" key="1">
    <source>
        <dbReference type="PROSITE" id="PS50848"/>
    </source>
</evidence>
<dbReference type="EMBL" id="SMFQ01000003">
    <property type="protein sequence ID" value="TCJ87063.1"/>
    <property type="molecule type" value="Genomic_DNA"/>
</dbReference>
<dbReference type="InterPro" id="IPR023393">
    <property type="entry name" value="START-like_dom_sf"/>
</dbReference>